<evidence type="ECO:0000313" key="2">
    <source>
        <dbReference type="EMBL" id="MSS38811.1"/>
    </source>
</evidence>
<comment type="caution">
    <text evidence="2">The sequence shown here is derived from an EMBL/GenBank/DDBJ whole genome shotgun (WGS) entry which is preliminary data.</text>
</comment>
<dbReference type="SUPFAM" id="SSF100950">
    <property type="entry name" value="NagB/RpiA/CoA transferase-like"/>
    <property type="match status" value="1"/>
</dbReference>
<reference evidence="2 3" key="1">
    <citation type="submission" date="2019-08" db="EMBL/GenBank/DDBJ databases">
        <title>In-depth cultivation of the pig gut microbiome towards novel bacterial diversity and tailored functional studies.</title>
        <authorList>
            <person name="Wylensek D."/>
            <person name="Hitch T.C.A."/>
            <person name="Clavel T."/>
        </authorList>
    </citation>
    <scope>NUCLEOTIDE SEQUENCE [LARGE SCALE GENOMIC DNA]</scope>
    <source>
        <strain evidence="2 3">BL-389-WT-3D</strain>
    </source>
</reference>
<dbReference type="Pfam" id="PF00455">
    <property type="entry name" value="DeoRC"/>
    <property type="match status" value="1"/>
</dbReference>
<dbReference type="EMBL" id="VUMB01000001">
    <property type="protein sequence ID" value="MSS38811.1"/>
    <property type="molecule type" value="Genomic_DNA"/>
</dbReference>
<accession>A0A844F8T4</accession>
<evidence type="ECO:0000313" key="3">
    <source>
        <dbReference type="Proteomes" id="UP000462363"/>
    </source>
</evidence>
<dbReference type="InterPro" id="IPR037171">
    <property type="entry name" value="NagB/RpiA_transferase-like"/>
</dbReference>
<dbReference type="Proteomes" id="UP000462363">
    <property type="component" value="Unassembled WGS sequence"/>
</dbReference>
<sequence>MNIEEKVVIAKYAAALIEKDDFVYRCRVFLPGGELKEVTKAIVGAQAIDSLKRYNFTKGFFGANGVHRERGLTTPDITEAPDLKKE</sequence>
<organism evidence="2 3">
    <name type="scientific">Clostridium scindens (strain JCM 10418 / VPI 12708)</name>
    <dbReference type="NCBI Taxonomy" id="29347"/>
    <lineage>
        <taxon>Bacteria</taxon>
        <taxon>Bacillati</taxon>
        <taxon>Bacillota</taxon>
        <taxon>Clostridia</taxon>
        <taxon>Lachnospirales</taxon>
        <taxon>Lachnospiraceae</taxon>
    </lineage>
</organism>
<dbReference type="SMART" id="SM01134">
    <property type="entry name" value="DeoRC"/>
    <property type="match status" value="1"/>
</dbReference>
<feature type="domain" description="DeoR-like transcriptional repressor C-terminal sensor" evidence="1">
    <location>
        <begin position="25"/>
        <end position="80"/>
    </location>
</feature>
<evidence type="ECO:0000259" key="1">
    <source>
        <dbReference type="Pfam" id="PF00455"/>
    </source>
</evidence>
<dbReference type="AlphaFoldDB" id="A0A844F8T4"/>
<gene>
    <name evidence="2" type="ORF">FYJ37_00200</name>
</gene>
<dbReference type="InterPro" id="IPR014036">
    <property type="entry name" value="DeoR-like_C"/>
</dbReference>
<proteinExistence type="predicted"/>
<protein>
    <recommendedName>
        <fullName evidence="1">DeoR-like transcriptional repressor C-terminal sensor domain-containing protein</fullName>
    </recommendedName>
</protein>
<name>A0A844F8T4_CLOSV</name>